<organism evidence="1 2">
    <name type="scientific">Parasediminibacterium paludis</name>
    <dbReference type="NCBI Taxonomy" id="908966"/>
    <lineage>
        <taxon>Bacteria</taxon>
        <taxon>Pseudomonadati</taxon>
        <taxon>Bacteroidota</taxon>
        <taxon>Chitinophagia</taxon>
        <taxon>Chitinophagales</taxon>
        <taxon>Chitinophagaceae</taxon>
        <taxon>Parasediminibacterium</taxon>
    </lineage>
</organism>
<evidence type="ECO:0000313" key="2">
    <source>
        <dbReference type="Proteomes" id="UP001595906"/>
    </source>
</evidence>
<reference evidence="2" key="1">
    <citation type="journal article" date="2019" name="Int. J. Syst. Evol. Microbiol.">
        <title>The Global Catalogue of Microorganisms (GCM) 10K type strain sequencing project: providing services to taxonomists for standard genome sequencing and annotation.</title>
        <authorList>
            <consortium name="The Broad Institute Genomics Platform"/>
            <consortium name="The Broad Institute Genome Sequencing Center for Infectious Disease"/>
            <person name="Wu L."/>
            <person name="Ma J."/>
        </authorList>
    </citation>
    <scope>NUCLEOTIDE SEQUENCE [LARGE SCALE GENOMIC DNA]</scope>
    <source>
        <strain evidence="2">CECT 8010</strain>
    </source>
</reference>
<evidence type="ECO:0008006" key="3">
    <source>
        <dbReference type="Google" id="ProtNLM"/>
    </source>
</evidence>
<protein>
    <recommendedName>
        <fullName evidence="3">DUF4868 domain-containing protein</fullName>
    </recommendedName>
</protein>
<comment type="caution">
    <text evidence="1">The sequence shown here is derived from an EMBL/GenBank/DDBJ whole genome shotgun (WGS) entry which is preliminary data.</text>
</comment>
<proteinExistence type="predicted"/>
<accession>A0ABV8PX76</accession>
<gene>
    <name evidence="1" type="ORF">ACFOW1_09670</name>
</gene>
<name>A0ABV8PX76_9BACT</name>
<sequence length="312" mass="36622">MATESKVKRKIHFYQLEFDYHEENTPTDGDKFREFFSAFSKLGKSGVRYQQYGNKRIFMQEVKFKADRKLITGKLLSVRTDLFPEFINFTTEEISGIDAEELKIDGIVDTVHFVIDYTKDIPVVAVEYNEFGARFNDFLQYVHKVGTFKKLINKLNYRPVVKNTLETIQERIKKCSEFIVKVHKSNIEQIRSGDLKTYTALKAALDEFDSEYATIVLKFDYQQRVETSEVNKSIFNLVKFLKDNPDKNRKLFNTLQVRSEDKNKNELLEDFDFLLDKEVADISVLKKKNYRSVVSADIFEKMQGQILKKNIQ</sequence>
<keyword evidence="2" id="KW-1185">Reference proteome</keyword>
<dbReference type="EMBL" id="JBHSDC010000018">
    <property type="protein sequence ID" value="MFC4232159.1"/>
    <property type="molecule type" value="Genomic_DNA"/>
</dbReference>
<dbReference type="Proteomes" id="UP001595906">
    <property type="component" value="Unassembled WGS sequence"/>
</dbReference>
<evidence type="ECO:0000313" key="1">
    <source>
        <dbReference type="EMBL" id="MFC4232159.1"/>
    </source>
</evidence>
<dbReference type="RefSeq" id="WP_379013906.1">
    <property type="nucleotide sequence ID" value="NZ_JBHSDC010000018.1"/>
</dbReference>